<feature type="domain" description="HTH CENPB-type" evidence="5">
    <location>
        <begin position="59"/>
        <end position="136"/>
    </location>
</feature>
<dbReference type="PANTHER" id="PTHR19303">
    <property type="entry name" value="TRANSPOSON"/>
    <property type="match status" value="1"/>
</dbReference>
<keyword evidence="6" id="KW-1185">Reference proteome</keyword>
<name>A0A8B8AA54_CRAVI</name>
<feature type="compositionally biased region" description="Basic and acidic residues" evidence="4">
    <location>
        <begin position="485"/>
        <end position="518"/>
    </location>
</feature>
<dbReference type="GeneID" id="111100115"/>
<feature type="region of interest" description="Disordered" evidence="4">
    <location>
        <begin position="395"/>
        <end position="439"/>
    </location>
</feature>
<dbReference type="InterPro" id="IPR050863">
    <property type="entry name" value="CenT-Element_Derived"/>
</dbReference>
<evidence type="ECO:0000313" key="7">
    <source>
        <dbReference type="RefSeq" id="XP_022287433.1"/>
    </source>
</evidence>
<dbReference type="InterPro" id="IPR036397">
    <property type="entry name" value="RNaseH_sf"/>
</dbReference>
<dbReference type="Gene3D" id="3.30.420.10">
    <property type="entry name" value="Ribonuclease H-like superfamily/Ribonuclease H"/>
    <property type="match status" value="1"/>
</dbReference>
<dbReference type="OrthoDB" id="6154874at2759"/>
<dbReference type="PANTHER" id="PTHR19303:SF74">
    <property type="entry name" value="POGO TRANSPOSABLE ELEMENT WITH KRAB DOMAIN"/>
    <property type="match status" value="1"/>
</dbReference>
<proteinExistence type="predicted"/>
<accession>A0A8B8AA54</accession>
<evidence type="ECO:0000256" key="3">
    <source>
        <dbReference type="ARBA" id="ARBA00023242"/>
    </source>
</evidence>
<feature type="compositionally biased region" description="Low complexity" evidence="4">
    <location>
        <begin position="399"/>
        <end position="411"/>
    </location>
</feature>
<evidence type="ECO:0000256" key="2">
    <source>
        <dbReference type="ARBA" id="ARBA00023125"/>
    </source>
</evidence>
<comment type="subcellular location">
    <subcellularLocation>
        <location evidence="1">Nucleus</location>
    </subcellularLocation>
</comment>
<dbReference type="Proteomes" id="UP000694844">
    <property type="component" value="Chromosome 6"/>
</dbReference>
<dbReference type="Pfam" id="PF03184">
    <property type="entry name" value="DDE_1"/>
    <property type="match status" value="1"/>
</dbReference>
<dbReference type="InterPro" id="IPR009057">
    <property type="entry name" value="Homeodomain-like_sf"/>
</dbReference>
<dbReference type="Pfam" id="PF05225">
    <property type="entry name" value="HTH_psq"/>
    <property type="match status" value="1"/>
</dbReference>
<dbReference type="GO" id="GO:0003677">
    <property type="term" value="F:DNA binding"/>
    <property type="evidence" value="ECO:0007669"/>
    <property type="project" value="UniProtKB-KW"/>
</dbReference>
<keyword evidence="2" id="KW-0238">DNA-binding</keyword>
<dbReference type="InterPro" id="IPR004875">
    <property type="entry name" value="DDE_SF_endonuclease_dom"/>
</dbReference>
<dbReference type="KEGG" id="cvn:111100115"/>
<feature type="region of interest" description="Disordered" evidence="4">
    <location>
        <begin position="485"/>
        <end position="546"/>
    </location>
</feature>
<dbReference type="InterPro" id="IPR007889">
    <property type="entry name" value="HTH_Psq"/>
</dbReference>
<sequence>MARKKKDWVPKQGNWEKKALGDAVQHVKRGTMSKFKASRVFGIPRTTLSRRLLTMDLESPASKPTILSKDEENSLVGHILEMEERGFGLTITDVCKLAYSIMSKSGRKNPFNEEKKMAGYDWWQGFRDRHPCLSLRKPEGLSAARGTMLNPNVITEYFTKLGDLMDRLNIKSKPQQIFNADETGFSTVHQTSKVVGRKGKKAIHAKTSGERGENITVLCCVNAEAHVLPPMVIFKGKRISQALMSNAPKNTLFACSKSSFIDGELFGMWFEKIFLPNISPQRPVLLIVDGHASHITIHLLEAAKANDVEIFCLPPHTTHWTQPLDRGVFGPLKKAYYKHCESFLKQNPSRQISRYDFCGIFSNAYNEKMNMVNIFGGFRATGIFPFNPLATPPEAFGPSKTSSLVSLTNSTSKEEVPPRTDNSSAEKMPVAEQVSSRSSTVSKDISELLQLPTVYKEPAQRKTKRVLGAKCLTENEFINELKQREEKRVNEEKEKELRKKEREAKRQKKEMEKLKKQLDPASTFSKSTKTKRRPKATTKENVPSQTITRAEEDPSNCCTYCGGCYFDDDSDDEDWIKCTQCDDWYHESCTGKFGCQLDQFVCEKH</sequence>
<dbReference type="InterPro" id="IPR013083">
    <property type="entry name" value="Znf_RING/FYVE/PHD"/>
</dbReference>
<dbReference type="Gene3D" id="1.10.10.60">
    <property type="entry name" value="Homeodomain-like"/>
    <property type="match status" value="1"/>
</dbReference>
<dbReference type="SUPFAM" id="SSF57903">
    <property type="entry name" value="FYVE/PHD zinc finger"/>
    <property type="match status" value="1"/>
</dbReference>
<dbReference type="AlphaFoldDB" id="A0A8B8AA54"/>
<dbReference type="RefSeq" id="XP_022287433.1">
    <property type="nucleotide sequence ID" value="XM_022431725.1"/>
</dbReference>
<evidence type="ECO:0000256" key="4">
    <source>
        <dbReference type="SAM" id="MobiDB-lite"/>
    </source>
</evidence>
<dbReference type="PROSITE" id="PS51253">
    <property type="entry name" value="HTH_CENPB"/>
    <property type="match status" value="1"/>
</dbReference>
<evidence type="ECO:0000259" key="5">
    <source>
        <dbReference type="PROSITE" id="PS51253"/>
    </source>
</evidence>
<gene>
    <name evidence="7" type="primary">LOC111100115</name>
</gene>
<protein>
    <submittedName>
        <fullName evidence="7">Uncharacterized protein LOC111100115</fullName>
    </submittedName>
</protein>
<dbReference type="GO" id="GO:0005634">
    <property type="term" value="C:nucleus"/>
    <property type="evidence" value="ECO:0007669"/>
    <property type="project" value="UniProtKB-SubCell"/>
</dbReference>
<dbReference type="InterPro" id="IPR006600">
    <property type="entry name" value="HTH_CenpB_DNA-bd_dom"/>
</dbReference>
<evidence type="ECO:0000313" key="6">
    <source>
        <dbReference type="Proteomes" id="UP000694844"/>
    </source>
</evidence>
<dbReference type="Gene3D" id="3.30.40.10">
    <property type="entry name" value="Zinc/RING finger domain, C3HC4 (zinc finger)"/>
    <property type="match status" value="1"/>
</dbReference>
<reference evidence="7" key="1">
    <citation type="submission" date="2025-08" db="UniProtKB">
        <authorList>
            <consortium name="RefSeq"/>
        </authorList>
    </citation>
    <scope>IDENTIFICATION</scope>
    <source>
        <tissue evidence="7">Whole sample</tissue>
    </source>
</reference>
<evidence type="ECO:0000256" key="1">
    <source>
        <dbReference type="ARBA" id="ARBA00004123"/>
    </source>
</evidence>
<organism evidence="6 7">
    <name type="scientific">Crassostrea virginica</name>
    <name type="common">Eastern oyster</name>
    <dbReference type="NCBI Taxonomy" id="6565"/>
    <lineage>
        <taxon>Eukaryota</taxon>
        <taxon>Metazoa</taxon>
        <taxon>Spiralia</taxon>
        <taxon>Lophotrochozoa</taxon>
        <taxon>Mollusca</taxon>
        <taxon>Bivalvia</taxon>
        <taxon>Autobranchia</taxon>
        <taxon>Pteriomorphia</taxon>
        <taxon>Ostreida</taxon>
        <taxon>Ostreoidea</taxon>
        <taxon>Ostreidae</taxon>
        <taxon>Crassostrea</taxon>
    </lineage>
</organism>
<dbReference type="InterPro" id="IPR011011">
    <property type="entry name" value="Znf_FYVE_PHD"/>
</dbReference>
<keyword evidence="3" id="KW-0539">Nucleus</keyword>
<dbReference type="SUPFAM" id="SSF46689">
    <property type="entry name" value="Homeodomain-like"/>
    <property type="match status" value="1"/>
</dbReference>